<dbReference type="HOGENOM" id="CLU_680231_0_0_1"/>
<dbReference type="AlphaFoldDB" id="T1F750"/>
<keyword evidence="4" id="KW-1185">Reference proteome</keyword>
<reference evidence="2 4" key="2">
    <citation type="journal article" date="2013" name="Nature">
        <title>Insights into bilaterian evolution from three spiralian genomes.</title>
        <authorList>
            <person name="Simakov O."/>
            <person name="Marletaz F."/>
            <person name="Cho S.J."/>
            <person name="Edsinger-Gonzales E."/>
            <person name="Havlak P."/>
            <person name="Hellsten U."/>
            <person name="Kuo D.H."/>
            <person name="Larsson T."/>
            <person name="Lv J."/>
            <person name="Arendt D."/>
            <person name="Savage R."/>
            <person name="Osoegawa K."/>
            <person name="de Jong P."/>
            <person name="Grimwood J."/>
            <person name="Chapman J.A."/>
            <person name="Shapiro H."/>
            <person name="Aerts A."/>
            <person name="Otillar R.P."/>
            <person name="Terry A.Y."/>
            <person name="Boore J.L."/>
            <person name="Grigoriev I.V."/>
            <person name="Lindberg D.R."/>
            <person name="Seaver E.C."/>
            <person name="Weisblat D.A."/>
            <person name="Putnam N.H."/>
            <person name="Rokhsar D.S."/>
        </authorList>
    </citation>
    <scope>NUCLEOTIDE SEQUENCE</scope>
</reference>
<dbReference type="EnsemblMetazoa" id="HelroT173704">
    <property type="protein sequence ID" value="HelroP173704"/>
    <property type="gene ID" value="HelroG173704"/>
</dbReference>
<name>T1F750_HELRO</name>
<dbReference type="OrthoDB" id="6046730at2759"/>
<accession>T1F750</accession>
<dbReference type="EMBL" id="KB096633">
    <property type="protein sequence ID" value="ESO03407.1"/>
    <property type="molecule type" value="Genomic_DNA"/>
</dbReference>
<feature type="compositionally biased region" description="Low complexity" evidence="1">
    <location>
        <begin position="48"/>
        <end position="64"/>
    </location>
</feature>
<feature type="compositionally biased region" description="Low complexity" evidence="1">
    <location>
        <begin position="243"/>
        <end position="301"/>
    </location>
</feature>
<dbReference type="RefSeq" id="XP_009018555.1">
    <property type="nucleotide sequence ID" value="XM_009020307.1"/>
</dbReference>
<protein>
    <submittedName>
        <fullName evidence="2 3">Uncharacterized protein</fullName>
    </submittedName>
</protein>
<feature type="region of interest" description="Disordered" evidence="1">
    <location>
        <begin position="40"/>
        <end position="69"/>
    </location>
</feature>
<evidence type="ECO:0000256" key="1">
    <source>
        <dbReference type="SAM" id="MobiDB-lite"/>
    </source>
</evidence>
<organism evidence="3 4">
    <name type="scientific">Helobdella robusta</name>
    <name type="common">Californian leech</name>
    <dbReference type="NCBI Taxonomy" id="6412"/>
    <lineage>
        <taxon>Eukaryota</taxon>
        <taxon>Metazoa</taxon>
        <taxon>Spiralia</taxon>
        <taxon>Lophotrochozoa</taxon>
        <taxon>Annelida</taxon>
        <taxon>Clitellata</taxon>
        <taxon>Hirudinea</taxon>
        <taxon>Rhynchobdellida</taxon>
        <taxon>Glossiphoniidae</taxon>
        <taxon>Helobdella</taxon>
    </lineage>
</organism>
<evidence type="ECO:0000313" key="3">
    <source>
        <dbReference type="EnsemblMetazoa" id="HelroP173704"/>
    </source>
</evidence>
<reference evidence="3" key="3">
    <citation type="submission" date="2015-06" db="UniProtKB">
        <authorList>
            <consortium name="EnsemblMetazoa"/>
        </authorList>
    </citation>
    <scope>IDENTIFICATION</scope>
</reference>
<feature type="region of interest" description="Disordered" evidence="1">
    <location>
        <begin position="238"/>
        <end position="301"/>
    </location>
</feature>
<dbReference type="CTD" id="20204649"/>
<evidence type="ECO:0000313" key="2">
    <source>
        <dbReference type="EMBL" id="ESO03407.1"/>
    </source>
</evidence>
<gene>
    <name evidence="3" type="primary">20204649</name>
    <name evidence="2" type="ORF">HELRODRAFT_173704</name>
</gene>
<dbReference type="InParanoid" id="T1F750"/>
<dbReference type="GeneID" id="20204649"/>
<evidence type="ECO:0000313" key="4">
    <source>
        <dbReference type="Proteomes" id="UP000015101"/>
    </source>
</evidence>
<dbReference type="KEGG" id="hro:HELRODRAFT_173704"/>
<reference evidence="4" key="1">
    <citation type="submission" date="2012-12" db="EMBL/GenBank/DDBJ databases">
        <authorList>
            <person name="Hellsten U."/>
            <person name="Grimwood J."/>
            <person name="Chapman J.A."/>
            <person name="Shapiro H."/>
            <person name="Aerts A."/>
            <person name="Otillar R.P."/>
            <person name="Terry A.Y."/>
            <person name="Boore J.L."/>
            <person name="Simakov O."/>
            <person name="Marletaz F."/>
            <person name="Cho S.-J."/>
            <person name="Edsinger-Gonzales E."/>
            <person name="Havlak P."/>
            <person name="Kuo D.-H."/>
            <person name="Larsson T."/>
            <person name="Lv J."/>
            <person name="Arendt D."/>
            <person name="Savage R."/>
            <person name="Osoegawa K."/>
            <person name="de Jong P."/>
            <person name="Lindberg D.R."/>
            <person name="Seaver E.C."/>
            <person name="Weisblat D.A."/>
            <person name="Putnam N.H."/>
            <person name="Grigoriev I.V."/>
            <person name="Rokhsar D.S."/>
        </authorList>
    </citation>
    <scope>NUCLEOTIDE SEQUENCE</scope>
</reference>
<proteinExistence type="predicted"/>
<dbReference type="Proteomes" id="UP000015101">
    <property type="component" value="Unassembled WGS sequence"/>
</dbReference>
<sequence length="454" mass="50645">MKRKLKKLILLSISVVVIVCCLCKWSVEYQPRHVASNSLDENKKNNKATKNSTKNSNTSESLTTGDVRPSKPDTPLLIIFTTFKDDSHSTHHKLAHRIITKNWISFGLEYIKPVLFTNSSLAPKFYNRDTVPKPETLPFEASLAEIALSHGWDLLPIPAANSHGTPYLKPMVKEIFKNYNATFYGFANGDLLFDETLTRSLNFIKSYLKHPLENNAMLIGRRIDVMLYSNNTVIPEKQHLRQTSSTTTTTTTTATPIVTVSVKPKNGSGETKCGSSSSGGSDSSSNSSSNATKTTTTTSTTPKPVVILTPEYFDNLLKYYNASNLVNLAKIGTLRPDTAIDYFFFTRDGSRFNWSALADVVIGRDGYDNYLIAMANITGCLSIDLTSTVRCIHLSKPGVKNTGYDNRDNHHNLNIFGYQYVGRGKSSVTNYYTEKNERGYPGKLISRYEKNKAY</sequence>
<dbReference type="EMBL" id="AMQM01004682">
    <property type="status" value="NOT_ANNOTATED_CDS"/>
    <property type="molecule type" value="Genomic_DNA"/>
</dbReference>